<dbReference type="GO" id="GO:0015833">
    <property type="term" value="P:peptide transport"/>
    <property type="evidence" value="ECO:0007669"/>
    <property type="project" value="TreeGrafter"/>
</dbReference>
<evidence type="ECO:0000313" key="4">
    <source>
        <dbReference type="EMBL" id="EMR12932.1"/>
    </source>
</evidence>
<feature type="non-terminal residue" evidence="4">
    <location>
        <position position="1"/>
    </location>
</feature>
<keyword evidence="3" id="KW-0732">Signal</keyword>
<organism evidence="4 5">
    <name type="scientific">Methylophaga lonarensis MPL</name>
    <dbReference type="NCBI Taxonomy" id="1286106"/>
    <lineage>
        <taxon>Bacteria</taxon>
        <taxon>Pseudomonadati</taxon>
        <taxon>Pseudomonadota</taxon>
        <taxon>Gammaproteobacteria</taxon>
        <taxon>Thiotrichales</taxon>
        <taxon>Piscirickettsiaceae</taxon>
        <taxon>Methylophaga</taxon>
    </lineage>
</organism>
<dbReference type="PANTHER" id="PTHR30290">
    <property type="entry name" value="PERIPLASMIC BINDING COMPONENT OF ABC TRANSPORTER"/>
    <property type="match status" value="1"/>
</dbReference>
<dbReference type="EMBL" id="APHR01000037">
    <property type="protein sequence ID" value="EMR12932.1"/>
    <property type="molecule type" value="Genomic_DNA"/>
</dbReference>
<dbReference type="Gene3D" id="3.40.190.10">
    <property type="entry name" value="Periplasmic binding protein-like II"/>
    <property type="match status" value="1"/>
</dbReference>
<evidence type="ECO:0000313" key="5">
    <source>
        <dbReference type="Proteomes" id="UP000012019"/>
    </source>
</evidence>
<sequence>GRCQGNNFEFEMTFFQDNEDTRRMVLFLRDLYARAGILMRPRPTEWSVMIENIQQKDFDAITLGWTSGIEIDIFQMFHSTQTMEGGDNFINYRNPQLDELIDKARAEVDETKRMKLWHAAERILVEDQPYTFLFRRNTLAFVDSRIANLNETALGLNLMMVPVEIYVPASKQRRR</sequence>
<proteinExistence type="inferred from homology"/>
<keyword evidence="2" id="KW-0813">Transport</keyword>
<dbReference type="Gene3D" id="3.10.105.10">
    <property type="entry name" value="Dipeptide-binding Protein, Domain 3"/>
    <property type="match status" value="1"/>
</dbReference>
<dbReference type="PANTHER" id="PTHR30290:SF9">
    <property type="entry name" value="OLIGOPEPTIDE-BINDING PROTEIN APPA"/>
    <property type="match status" value="1"/>
</dbReference>
<dbReference type="GO" id="GO:1904680">
    <property type="term" value="F:peptide transmembrane transporter activity"/>
    <property type="evidence" value="ECO:0007669"/>
    <property type="project" value="TreeGrafter"/>
</dbReference>
<dbReference type="InterPro" id="IPR039424">
    <property type="entry name" value="SBP_5"/>
</dbReference>
<comment type="caution">
    <text evidence="4">The sequence shown here is derived from an EMBL/GenBank/DDBJ whole genome shotgun (WGS) entry which is preliminary data.</text>
</comment>
<gene>
    <name evidence="4" type="ORF">MPL1_07278</name>
</gene>
<name>M7P0C5_9GAMM</name>
<evidence type="ECO:0000256" key="2">
    <source>
        <dbReference type="ARBA" id="ARBA00022448"/>
    </source>
</evidence>
<accession>M7P0C5</accession>
<dbReference type="STRING" id="1286106.MPL1_07278"/>
<reference evidence="4 5" key="1">
    <citation type="journal article" date="2013" name="Genome Announc.">
        <title>Draft Genome Sequence of Methylophaga lonarensis MPLT, a Haloalkaliphilic (Non-Methane-Utilizing) Methylotroph.</title>
        <authorList>
            <person name="Shetty S.A."/>
            <person name="Marathe N.P."/>
            <person name="Munot H."/>
            <person name="Antony C.P."/>
            <person name="Dhotre D.P."/>
            <person name="Murrell J.C."/>
            <person name="Shouche Y.S."/>
        </authorList>
    </citation>
    <scope>NUCLEOTIDE SEQUENCE [LARGE SCALE GENOMIC DNA]</scope>
    <source>
        <strain evidence="4 5">MPL</strain>
    </source>
</reference>
<protein>
    <submittedName>
        <fullName evidence="4">Oligopeptide ABC transporter substrate-binding protein OppA</fullName>
    </submittedName>
</protein>
<evidence type="ECO:0000256" key="1">
    <source>
        <dbReference type="ARBA" id="ARBA00005695"/>
    </source>
</evidence>
<dbReference type="SUPFAM" id="SSF53850">
    <property type="entry name" value="Periplasmic binding protein-like II"/>
    <property type="match status" value="1"/>
</dbReference>
<keyword evidence="5" id="KW-1185">Reference proteome</keyword>
<dbReference type="eggNOG" id="COG0747">
    <property type="taxonomic scope" value="Bacteria"/>
</dbReference>
<dbReference type="Proteomes" id="UP000012019">
    <property type="component" value="Unassembled WGS sequence"/>
</dbReference>
<dbReference type="AlphaFoldDB" id="M7P0C5"/>
<comment type="similarity">
    <text evidence="1">Belongs to the bacterial solute-binding protein 5 family.</text>
</comment>
<evidence type="ECO:0000256" key="3">
    <source>
        <dbReference type="ARBA" id="ARBA00022729"/>
    </source>
</evidence>
<dbReference type="PATRIC" id="fig|1286106.3.peg.1459"/>